<dbReference type="EMBL" id="LTAN01000010">
    <property type="protein sequence ID" value="OBR02915.1"/>
    <property type="molecule type" value="Genomic_DNA"/>
</dbReference>
<dbReference type="OrthoDB" id="3944545at2759"/>
<dbReference type="KEGG" id="chig:CH63R_14141"/>
<evidence type="ECO:0000313" key="2">
    <source>
        <dbReference type="Proteomes" id="UP000092177"/>
    </source>
</evidence>
<keyword evidence="2" id="KW-1185">Reference proteome</keyword>
<gene>
    <name evidence="1" type="ORF">CH63R_14141</name>
</gene>
<dbReference type="RefSeq" id="XP_018151433.1">
    <property type="nucleotide sequence ID" value="XM_018309115.1"/>
</dbReference>
<dbReference type="Proteomes" id="UP000092177">
    <property type="component" value="Chromosome 10"/>
</dbReference>
<proteinExistence type="predicted"/>
<comment type="caution">
    <text evidence="1">The sequence shown here is derived from an EMBL/GenBank/DDBJ whole genome shotgun (WGS) entry which is preliminary data.</text>
</comment>
<accession>A0A1B7XT23</accession>
<protein>
    <submittedName>
        <fullName evidence="1">Uncharacterized protein</fullName>
    </submittedName>
</protein>
<reference evidence="2" key="1">
    <citation type="journal article" date="2017" name="BMC Genomics">
        <title>Gapless genome assembly of Colletotrichum higginsianum reveals chromosome structure and association of transposable elements with secondary metabolite gene clusters.</title>
        <authorList>
            <person name="Dallery J.-F."/>
            <person name="Lapalu N."/>
            <person name="Zampounis A."/>
            <person name="Pigne S."/>
            <person name="Luyten I."/>
            <person name="Amselem J."/>
            <person name="Wittenberg A.H.J."/>
            <person name="Zhou S."/>
            <person name="de Queiroz M.V."/>
            <person name="Robin G.P."/>
            <person name="Auger A."/>
            <person name="Hainaut M."/>
            <person name="Henrissat B."/>
            <person name="Kim K.-T."/>
            <person name="Lee Y.-H."/>
            <person name="Lespinet O."/>
            <person name="Schwartz D.C."/>
            <person name="Thon M.R."/>
            <person name="O'Connell R.J."/>
        </authorList>
    </citation>
    <scope>NUCLEOTIDE SEQUENCE [LARGE SCALE GENOMIC DNA]</scope>
    <source>
        <strain evidence="2">IMI 349063</strain>
    </source>
</reference>
<dbReference type="GeneID" id="28873222"/>
<organism evidence="1 2">
    <name type="scientific">Colletotrichum higginsianum (strain IMI 349063)</name>
    <name type="common">Crucifer anthracnose fungus</name>
    <dbReference type="NCBI Taxonomy" id="759273"/>
    <lineage>
        <taxon>Eukaryota</taxon>
        <taxon>Fungi</taxon>
        <taxon>Dikarya</taxon>
        <taxon>Ascomycota</taxon>
        <taxon>Pezizomycotina</taxon>
        <taxon>Sordariomycetes</taxon>
        <taxon>Hypocreomycetidae</taxon>
        <taxon>Glomerellales</taxon>
        <taxon>Glomerellaceae</taxon>
        <taxon>Colletotrichum</taxon>
        <taxon>Colletotrichum destructivum species complex</taxon>
    </lineage>
</organism>
<evidence type="ECO:0000313" key="1">
    <source>
        <dbReference type="EMBL" id="OBR02915.1"/>
    </source>
</evidence>
<dbReference type="VEuPathDB" id="FungiDB:CH63R_14141"/>
<dbReference type="AlphaFoldDB" id="A0A1B7XT23"/>
<sequence length="274" mass="31058">MPTTSTTFPSYQERLDAGAIGLTPDAARIFWKLQGPLSTCVFVVEDHRNMESAREPYARQDSWHPVSQASVTEPKIGSIAVTVDALRQWQENWLELHERHADPDDDDCVFGKLDPELYAQSDDEEEDDEDNEEDGLELLRCCGTDRPAKGKSLIVKPSDFSKGYVTVHDYISAVHLWLMGIREEIIQADNVWGDRTAKDYERLVVEYNIPRTLMIMDEDRFLMANGSKQRPSAVSTASSGIDWAAVAREPPNYKGMYIPNLDTMPKHLLPKDLQ</sequence>
<name>A0A1B7XT23_COLHI</name>